<dbReference type="EMBL" id="CP000496">
    <property type="protein sequence ID" value="ABN64722.2"/>
    <property type="molecule type" value="Genomic_DNA"/>
</dbReference>
<name>A3LQP7_PICST</name>
<proteinExistence type="predicted"/>
<sequence>MAHSSDFDEFARYKTQLHDLLADRHFDSSMLLGFDSMIRTKFQARIFADLNDYYSNIEQDKNDLPNNQLELQFNTGSYLDLIWREFHYPILKLFQKLHEDLYKSVNANFSRCVNEGQPGKFKVKPVESRKLHDQLQKFTKQLFNFYISLLNYFTTHYDIPLLPRKFTEHFNFQPNPKAIRTSNTNFQANVLFLCHKCLVILGDISRHKSKIENSFVVPCSSNKAFFNNRELNTIQKSLLEEPTYEKAIQFYKLCIVLIPALNEPYNHIGMICNTLNKQFEACIWFLRSTLTRIGNFQVGMNNFKSIIRKKPFVAKLNRINSDRFDGGRSKTEPTMEDDLNTMLACRVLYLYDPEEHQVDYKTIKKTTFSKLEDTLSRHLKSSFSKLLSEGKDGSNFFLNQLVFLISIYYLFTYRYIDQFCTHLLDVELNEISATNSLQCFRLILNWIKENKRAYRSLQDKHRTMSKIVQVSNKFLEDNSLNIPDKVHYFQEDLMFKDFIVIRNQFRDFKDDLLFGASNIDALHGDYS</sequence>
<dbReference type="GO" id="GO:0000184">
    <property type="term" value="P:nuclear-transcribed mRNA catabolic process, nonsense-mediated decay"/>
    <property type="evidence" value="ECO:0007669"/>
    <property type="project" value="TreeGrafter"/>
</dbReference>
<dbReference type="PANTHER" id="PTHR15696">
    <property type="entry name" value="SMG-7 SUPPRESSOR WITH MORPHOLOGICAL EFFECT ON GENITALIA PROTEIN 7"/>
    <property type="match status" value="1"/>
</dbReference>
<dbReference type="GO" id="GO:0005697">
    <property type="term" value="C:telomerase holoenzyme complex"/>
    <property type="evidence" value="ECO:0007669"/>
    <property type="project" value="TreeGrafter"/>
</dbReference>
<dbReference type="Pfam" id="PF10373">
    <property type="entry name" value="EST1_DNA_bind"/>
    <property type="match status" value="1"/>
</dbReference>
<dbReference type="PANTHER" id="PTHR15696:SF37">
    <property type="entry name" value="NONSENSE-MEDIATED MRNA DECAY FACTOR EBS1-RELATED"/>
    <property type="match status" value="1"/>
</dbReference>
<reference evidence="3 4" key="1">
    <citation type="journal article" date="2007" name="Nat. Biotechnol.">
        <title>Genome sequence of the lignocellulose-bioconverting and xylose-fermenting yeast Pichia stipitis.</title>
        <authorList>
            <person name="Jeffries T.W."/>
            <person name="Grigoriev I.V."/>
            <person name="Grimwood J."/>
            <person name="Laplaza J.M."/>
            <person name="Aerts A."/>
            <person name="Salamov A."/>
            <person name="Schmutz J."/>
            <person name="Lindquist E."/>
            <person name="Dehal P."/>
            <person name="Shapiro H."/>
            <person name="Jin Y.S."/>
            <person name="Passoth V."/>
            <person name="Richardson P.M."/>
        </authorList>
    </citation>
    <scope>NUCLEOTIDE SEQUENCE [LARGE SCALE GENOMIC DNA]</scope>
    <source>
        <strain evidence="4">ATCC 58785 / CBS 6054 / NBRC 10063 / NRRL Y-11545</strain>
    </source>
</reference>
<dbReference type="OMA" id="HYPIFKW"/>
<dbReference type="InterPro" id="IPR019458">
    <property type="entry name" value="Est1-like_N"/>
</dbReference>
<dbReference type="GO" id="GO:0070034">
    <property type="term" value="F:telomerase RNA binding"/>
    <property type="evidence" value="ECO:0007669"/>
    <property type="project" value="TreeGrafter"/>
</dbReference>
<evidence type="ECO:0000259" key="2">
    <source>
        <dbReference type="Pfam" id="PF10374"/>
    </source>
</evidence>
<dbReference type="KEGG" id="pic:PICST_81589"/>
<gene>
    <name evidence="3" type="ORF">PICST_81589</name>
</gene>
<dbReference type="Proteomes" id="UP000002258">
    <property type="component" value="Chromosome 2"/>
</dbReference>
<accession>A3LQP7</accession>
<dbReference type="Pfam" id="PF10374">
    <property type="entry name" value="EST1"/>
    <property type="match status" value="1"/>
</dbReference>
<feature type="non-terminal residue" evidence="3">
    <location>
        <position position="527"/>
    </location>
</feature>
<dbReference type="SUPFAM" id="SSF48452">
    <property type="entry name" value="TPR-like"/>
    <property type="match status" value="1"/>
</dbReference>
<evidence type="ECO:0000259" key="1">
    <source>
        <dbReference type="Pfam" id="PF10373"/>
    </source>
</evidence>
<dbReference type="HOGENOM" id="CLU_015710_0_0_1"/>
<dbReference type="OrthoDB" id="69928at2759"/>
<feature type="domain" description="DNA/RNA-binding" evidence="1">
    <location>
        <begin position="247"/>
        <end position="505"/>
    </location>
</feature>
<dbReference type="RefSeq" id="XP_001382751.2">
    <property type="nucleotide sequence ID" value="XM_001382714.1"/>
</dbReference>
<organism evidence="3 4">
    <name type="scientific">Scheffersomyces stipitis (strain ATCC 58785 / CBS 6054 / NBRC 10063 / NRRL Y-11545)</name>
    <name type="common">Yeast</name>
    <name type="synonym">Pichia stipitis</name>
    <dbReference type="NCBI Taxonomy" id="322104"/>
    <lineage>
        <taxon>Eukaryota</taxon>
        <taxon>Fungi</taxon>
        <taxon>Dikarya</taxon>
        <taxon>Ascomycota</taxon>
        <taxon>Saccharomycotina</taxon>
        <taxon>Pichiomycetes</taxon>
        <taxon>Debaryomycetaceae</taxon>
        <taxon>Scheffersomyces</taxon>
    </lineage>
</organism>
<dbReference type="InParanoid" id="A3LQP7"/>
<dbReference type="eggNOG" id="KOG2162">
    <property type="taxonomic scope" value="Eukaryota"/>
</dbReference>
<dbReference type="Gene3D" id="1.25.40.10">
    <property type="entry name" value="Tetratricopeptide repeat domain"/>
    <property type="match status" value="1"/>
</dbReference>
<keyword evidence="4" id="KW-1185">Reference proteome</keyword>
<evidence type="ECO:0000313" key="4">
    <source>
        <dbReference type="Proteomes" id="UP000002258"/>
    </source>
</evidence>
<dbReference type="GO" id="GO:0042162">
    <property type="term" value="F:telomeric DNA binding"/>
    <property type="evidence" value="ECO:0007669"/>
    <property type="project" value="TreeGrafter"/>
</dbReference>
<protein>
    <submittedName>
        <fullName evidence="3">Uncharacterized protein</fullName>
    </submittedName>
</protein>
<dbReference type="InterPro" id="IPR011990">
    <property type="entry name" value="TPR-like_helical_dom_sf"/>
</dbReference>
<evidence type="ECO:0000313" key="3">
    <source>
        <dbReference type="EMBL" id="ABN64722.2"/>
    </source>
</evidence>
<dbReference type="STRING" id="322104.A3LQP7"/>
<feature type="domain" description="Telomerase activating protein Est1-like N-terminal" evidence="2">
    <location>
        <begin position="78"/>
        <end position="211"/>
    </location>
</feature>
<dbReference type="GeneID" id="4836802"/>
<dbReference type="FunCoup" id="A3LQP7">
    <property type="interactions" value="192"/>
</dbReference>
<dbReference type="InterPro" id="IPR018834">
    <property type="entry name" value="DNA/RNA-bd_Est1-type"/>
</dbReference>
<dbReference type="AlphaFoldDB" id="A3LQP7"/>
<dbReference type="InterPro" id="IPR045153">
    <property type="entry name" value="Est1/Ebs1-like"/>
</dbReference>